<organism evidence="1">
    <name type="scientific">Sesamum radiatum</name>
    <name type="common">Black benniseed</name>
    <dbReference type="NCBI Taxonomy" id="300843"/>
    <lineage>
        <taxon>Eukaryota</taxon>
        <taxon>Viridiplantae</taxon>
        <taxon>Streptophyta</taxon>
        <taxon>Embryophyta</taxon>
        <taxon>Tracheophyta</taxon>
        <taxon>Spermatophyta</taxon>
        <taxon>Magnoliopsida</taxon>
        <taxon>eudicotyledons</taxon>
        <taxon>Gunneridae</taxon>
        <taxon>Pentapetalae</taxon>
        <taxon>asterids</taxon>
        <taxon>lamiids</taxon>
        <taxon>Lamiales</taxon>
        <taxon>Pedaliaceae</taxon>
        <taxon>Sesamum</taxon>
    </lineage>
</organism>
<evidence type="ECO:0000313" key="1">
    <source>
        <dbReference type="EMBL" id="KAL0288246.1"/>
    </source>
</evidence>
<name>A0AAW2J1B8_SESRA</name>
<gene>
    <name evidence="1" type="ORF">Sradi_7102100</name>
</gene>
<dbReference type="InterPro" id="IPR052343">
    <property type="entry name" value="Retrotransposon-Effector_Assoc"/>
</dbReference>
<accession>A0AAW2J1B8</accession>
<keyword evidence="1" id="KW-0808">Transferase</keyword>
<reference evidence="1" key="1">
    <citation type="submission" date="2020-06" db="EMBL/GenBank/DDBJ databases">
        <authorList>
            <person name="Li T."/>
            <person name="Hu X."/>
            <person name="Zhang T."/>
            <person name="Song X."/>
            <person name="Zhang H."/>
            <person name="Dai N."/>
            <person name="Sheng W."/>
            <person name="Hou X."/>
            <person name="Wei L."/>
        </authorList>
    </citation>
    <scope>NUCLEOTIDE SEQUENCE</scope>
    <source>
        <strain evidence="1">G02</strain>
        <tissue evidence="1">Leaf</tissue>
    </source>
</reference>
<dbReference type="PANTHER" id="PTHR46890">
    <property type="entry name" value="NON-LTR RETROLELEMENT REVERSE TRANSCRIPTASE-LIKE PROTEIN-RELATED"/>
    <property type="match status" value="1"/>
</dbReference>
<dbReference type="AlphaFoldDB" id="A0AAW2J1B8"/>
<keyword evidence="1" id="KW-0548">Nucleotidyltransferase</keyword>
<keyword evidence="1" id="KW-0695">RNA-directed DNA polymerase</keyword>
<dbReference type="GO" id="GO:0003964">
    <property type="term" value="F:RNA-directed DNA polymerase activity"/>
    <property type="evidence" value="ECO:0007669"/>
    <property type="project" value="UniProtKB-KW"/>
</dbReference>
<dbReference type="InterPro" id="IPR043502">
    <property type="entry name" value="DNA/RNA_pol_sf"/>
</dbReference>
<proteinExistence type="predicted"/>
<dbReference type="EMBL" id="JACGWJ010000791">
    <property type="protein sequence ID" value="KAL0288246.1"/>
    <property type="molecule type" value="Genomic_DNA"/>
</dbReference>
<sequence>MYGVTCKLKALKATFRASKKKTGDLAINVCRAKDFLDKAQALFEVLRDDVVLELVQWCRWVYCKAVELEACMLRQRAKLSWLKNGDQCTRSFFKKITAKRASQRVFQIHSSAGEMLTDPDLVAAEFISFFQSLLGCERRSSRINCDFLQPHLKHTLDMEEAALLVRPITHEEIKEAFFGISVDSAPGPDGYTSGFFQAAWPEIGRDICAAVTEFLHSSRLLKQLNATLLVLILKVQLPVRVSEFRPIACCNVLYKAITKILVRRMQQVLDLLIDFSQNAFIPGCYIADNILLAQELMAG</sequence>
<dbReference type="PANTHER" id="PTHR46890:SF48">
    <property type="entry name" value="RNA-DIRECTED DNA POLYMERASE"/>
    <property type="match status" value="1"/>
</dbReference>
<reference evidence="1" key="2">
    <citation type="journal article" date="2024" name="Plant">
        <title>Genomic evolution and insights into agronomic trait innovations of Sesamum species.</title>
        <authorList>
            <person name="Miao H."/>
            <person name="Wang L."/>
            <person name="Qu L."/>
            <person name="Liu H."/>
            <person name="Sun Y."/>
            <person name="Le M."/>
            <person name="Wang Q."/>
            <person name="Wei S."/>
            <person name="Zheng Y."/>
            <person name="Lin W."/>
            <person name="Duan Y."/>
            <person name="Cao H."/>
            <person name="Xiong S."/>
            <person name="Wang X."/>
            <person name="Wei L."/>
            <person name="Li C."/>
            <person name="Ma Q."/>
            <person name="Ju M."/>
            <person name="Zhao R."/>
            <person name="Li G."/>
            <person name="Mu C."/>
            <person name="Tian Q."/>
            <person name="Mei H."/>
            <person name="Zhang T."/>
            <person name="Gao T."/>
            <person name="Zhang H."/>
        </authorList>
    </citation>
    <scope>NUCLEOTIDE SEQUENCE</scope>
    <source>
        <strain evidence="1">G02</strain>
    </source>
</reference>
<dbReference type="SUPFAM" id="SSF56672">
    <property type="entry name" value="DNA/RNA polymerases"/>
    <property type="match status" value="1"/>
</dbReference>
<comment type="caution">
    <text evidence="1">The sequence shown here is derived from an EMBL/GenBank/DDBJ whole genome shotgun (WGS) entry which is preliminary data.</text>
</comment>
<protein>
    <submittedName>
        <fullName evidence="1">LINE-1 reverse transcriptase</fullName>
    </submittedName>
</protein>